<feature type="compositionally biased region" description="Basic and acidic residues" evidence="3">
    <location>
        <begin position="276"/>
        <end position="288"/>
    </location>
</feature>
<dbReference type="InterPro" id="IPR002885">
    <property type="entry name" value="PPR_rpt"/>
</dbReference>
<dbReference type="OrthoDB" id="185373at2759"/>
<dbReference type="Gene3D" id="1.25.40.10">
    <property type="entry name" value="Tetratricopeptide repeat domain"/>
    <property type="match status" value="2"/>
</dbReference>
<evidence type="ECO:0008006" key="6">
    <source>
        <dbReference type="Google" id="ProtNLM"/>
    </source>
</evidence>
<sequence>AHEKSIRTELKYLPDAVKLAEHVRYTVRCNKPEKALDICRLASKTMSCVVSWNHVISWYLKYARIDEALKIYNEMKKRAQFPDAYTYSILLHGLSRPHHHGSTVKAANVVKAVSVYNSMSSPTSRVEPSIIHTNAALRVCAMGLDMDALWGIVSRIPEHGPGSADRITFSIILDAMRHSSTSHSVDEKEQAQKRLKGVNEGRDIWREVIEKWRNGQVLLDEDLVCSMARLLLISKRMEDWDDVLTLVQQTMKIERQTPPIGSKARNTEHIPTQGSSKEDTLELQEPQKADSAPSNTPAAKVFRPVQALPRDINKPQRPTNLTFVMPGNAILSALMDACSLMHANRTASTYWDLLTSSPYNVKPDLNNLNSQLRLLSQNRASAKVAALLSSNIFSEAGFEPRNVTFRIAMSACMRDKMNRNAANHAAIVVDTMSKVQADPDVHTLTQYLNLALFTDDGSKIIEALNRLDPILMKETLVFLQTMVGTIDTLVKRKMTPESDHQHWMSKRKTLDAFITRTKQRI</sequence>
<evidence type="ECO:0000256" key="3">
    <source>
        <dbReference type="SAM" id="MobiDB-lite"/>
    </source>
</evidence>
<dbReference type="PANTHER" id="PTHR47942:SF63">
    <property type="entry name" value="PENTATRICOPEPTIDE REPEAT-CONTAINING PROTEIN"/>
    <property type="match status" value="1"/>
</dbReference>
<evidence type="ECO:0000256" key="1">
    <source>
        <dbReference type="ARBA" id="ARBA00022737"/>
    </source>
</evidence>
<organism evidence="4 5">
    <name type="scientific">Polychaeton citri CBS 116435</name>
    <dbReference type="NCBI Taxonomy" id="1314669"/>
    <lineage>
        <taxon>Eukaryota</taxon>
        <taxon>Fungi</taxon>
        <taxon>Dikarya</taxon>
        <taxon>Ascomycota</taxon>
        <taxon>Pezizomycotina</taxon>
        <taxon>Dothideomycetes</taxon>
        <taxon>Dothideomycetidae</taxon>
        <taxon>Capnodiales</taxon>
        <taxon>Capnodiaceae</taxon>
        <taxon>Polychaeton</taxon>
    </lineage>
</organism>
<dbReference type="Proteomes" id="UP000799441">
    <property type="component" value="Unassembled WGS sequence"/>
</dbReference>
<dbReference type="PANTHER" id="PTHR47942">
    <property type="entry name" value="TETRATRICOPEPTIDE REPEAT (TPR)-LIKE SUPERFAMILY PROTEIN-RELATED"/>
    <property type="match status" value="1"/>
</dbReference>
<feature type="non-terminal residue" evidence="4">
    <location>
        <position position="1"/>
    </location>
</feature>
<feature type="non-terminal residue" evidence="4">
    <location>
        <position position="521"/>
    </location>
</feature>
<evidence type="ECO:0000256" key="2">
    <source>
        <dbReference type="PROSITE-ProRule" id="PRU00708"/>
    </source>
</evidence>
<keyword evidence="5" id="KW-1185">Reference proteome</keyword>
<evidence type="ECO:0000313" key="4">
    <source>
        <dbReference type="EMBL" id="KAF2724969.1"/>
    </source>
</evidence>
<name>A0A9P4QHH0_9PEZI</name>
<dbReference type="Pfam" id="PF13041">
    <property type="entry name" value="PPR_2"/>
    <property type="match status" value="1"/>
</dbReference>
<dbReference type="NCBIfam" id="TIGR00756">
    <property type="entry name" value="PPR"/>
    <property type="match status" value="1"/>
</dbReference>
<dbReference type="InterPro" id="IPR011990">
    <property type="entry name" value="TPR-like_helical_dom_sf"/>
</dbReference>
<dbReference type="AlphaFoldDB" id="A0A9P4QHH0"/>
<protein>
    <recommendedName>
        <fullName evidence="6">Pentatricopeptide repeat protein</fullName>
    </recommendedName>
</protein>
<proteinExistence type="predicted"/>
<keyword evidence="1" id="KW-0677">Repeat</keyword>
<accession>A0A9P4QHH0</accession>
<feature type="repeat" description="PPR" evidence="2">
    <location>
        <begin position="48"/>
        <end position="82"/>
    </location>
</feature>
<dbReference type="EMBL" id="MU003769">
    <property type="protein sequence ID" value="KAF2724969.1"/>
    <property type="molecule type" value="Genomic_DNA"/>
</dbReference>
<evidence type="ECO:0000313" key="5">
    <source>
        <dbReference type="Proteomes" id="UP000799441"/>
    </source>
</evidence>
<dbReference type="InterPro" id="IPR051222">
    <property type="entry name" value="PPR/CCM1_RNA-binding"/>
</dbReference>
<dbReference type="PROSITE" id="PS51375">
    <property type="entry name" value="PPR"/>
    <property type="match status" value="1"/>
</dbReference>
<feature type="region of interest" description="Disordered" evidence="3">
    <location>
        <begin position="255"/>
        <end position="298"/>
    </location>
</feature>
<reference evidence="4" key="1">
    <citation type="journal article" date="2020" name="Stud. Mycol.">
        <title>101 Dothideomycetes genomes: a test case for predicting lifestyles and emergence of pathogens.</title>
        <authorList>
            <person name="Haridas S."/>
            <person name="Albert R."/>
            <person name="Binder M."/>
            <person name="Bloem J."/>
            <person name="Labutti K."/>
            <person name="Salamov A."/>
            <person name="Andreopoulos B."/>
            <person name="Baker S."/>
            <person name="Barry K."/>
            <person name="Bills G."/>
            <person name="Bluhm B."/>
            <person name="Cannon C."/>
            <person name="Castanera R."/>
            <person name="Culley D."/>
            <person name="Daum C."/>
            <person name="Ezra D."/>
            <person name="Gonzalez J."/>
            <person name="Henrissat B."/>
            <person name="Kuo A."/>
            <person name="Liang C."/>
            <person name="Lipzen A."/>
            <person name="Lutzoni F."/>
            <person name="Magnuson J."/>
            <person name="Mondo S."/>
            <person name="Nolan M."/>
            <person name="Ohm R."/>
            <person name="Pangilinan J."/>
            <person name="Park H.-J."/>
            <person name="Ramirez L."/>
            <person name="Alfaro M."/>
            <person name="Sun H."/>
            <person name="Tritt A."/>
            <person name="Yoshinaga Y."/>
            <person name="Zwiers L.-H."/>
            <person name="Turgeon B."/>
            <person name="Goodwin S."/>
            <person name="Spatafora J."/>
            <person name="Crous P."/>
            <person name="Grigoriev I."/>
        </authorList>
    </citation>
    <scope>NUCLEOTIDE SEQUENCE</scope>
    <source>
        <strain evidence="4">CBS 116435</strain>
    </source>
</reference>
<gene>
    <name evidence="4" type="ORF">K431DRAFT_213180</name>
</gene>
<comment type="caution">
    <text evidence="4">The sequence shown here is derived from an EMBL/GenBank/DDBJ whole genome shotgun (WGS) entry which is preliminary data.</text>
</comment>